<organism evidence="1 2">
    <name type="scientific">Purpureocillium lilacinum</name>
    <name type="common">Paecilomyces lilacinus</name>
    <dbReference type="NCBI Taxonomy" id="33203"/>
    <lineage>
        <taxon>Eukaryota</taxon>
        <taxon>Fungi</taxon>
        <taxon>Dikarya</taxon>
        <taxon>Ascomycota</taxon>
        <taxon>Pezizomycotina</taxon>
        <taxon>Sordariomycetes</taxon>
        <taxon>Hypocreomycetidae</taxon>
        <taxon>Hypocreales</taxon>
        <taxon>Ophiocordycipitaceae</taxon>
        <taxon>Purpureocillium</taxon>
    </lineage>
</organism>
<gene>
    <name evidence="1" type="ORF">ACCO45_009148</name>
</gene>
<accession>A0ACC4DIU8</accession>
<evidence type="ECO:0000313" key="2">
    <source>
        <dbReference type="Proteomes" id="UP001638806"/>
    </source>
</evidence>
<dbReference type="Proteomes" id="UP001638806">
    <property type="component" value="Unassembled WGS sequence"/>
</dbReference>
<name>A0ACC4DIU8_PURLI</name>
<keyword evidence="2" id="KW-1185">Reference proteome</keyword>
<proteinExistence type="predicted"/>
<dbReference type="EMBL" id="JBGNUJ010000008">
    <property type="protein sequence ID" value="KAL3956302.1"/>
    <property type="molecule type" value="Genomic_DNA"/>
</dbReference>
<evidence type="ECO:0000313" key="1">
    <source>
        <dbReference type="EMBL" id="KAL3956302.1"/>
    </source>
</evidence>
<protein>
    <submittedName>
        <fullName evidence="1">Uncharacterized protein</fullName>
    </submittedName>
</protein>
<sequence>MPTRLTERGVSNAGLRSPGSEAENAGRDGGRPTKTPSDDDCDGRRRREAGTQRRPAAKSQPRLVLDSVDNGRWRTGRESVVPEVARKLGLLDSWLWLGRSTAGWVGSDGAVWLFWVLRARTECRRERSKDESPSESGDNELRRGADAEERRRVDADDGEQGNVSNKRAVRVNDDWTSSFEKGKSQ</sequence>
<reference evidence="1" key="1">
    <citation type="submission" date="2024-12" db="EMBL/GenBank/DDBJ databases">
        <title>Comparative genomics and development of molecular markers within Purpureocillium lilacinum and among Purpureocillium species.</title>
        <authorList>
            <person name="Yeh Z.-Y."/>
            <person name="Ni N.-T."/>
            <person name="Lo P.-H."/>
            <person name="Mushyakhwo K."/>
            <person name="Lin C.-F."/>
            <person name="Nai Y.-S."/>
        </authorList>
    </citation>
    <scope>NUCLEOTIDE SEQUENCE</scope>
    <source>
        <strain evidence="1">NCHU-NPUST-175</strain>
    </source>
</reference>
<comment type="caution">
    <text evidence="1">The sequence shown here is derived from an EMBL/GenBank/DDBJ whole genome shotgun (WGS) entry which is preliminary data.</text>
</comment>